<accession>A0AAW0EXN7</accession>
<dbReference type="InterPro" id="IPR029071">
    <property type="entry name" value="Ubiquitin-like_domsf"/>
</dbReference>
<reference evidence="1 2" key="1">
    <citation type="journal article" date="2021" name="MBio">
        <title>A New Model Trypanosomatid, Novymonas esmeraldas: Genomic Perception of Its 'Candidatus Pandoraea novymonadis' Endosymbiont.</title>
        <authorList>
            <person name="Zakharova A."/>
            <person name="Saura A."/>
            <person name="Butenko A."/>
            <person name="Podesvova L."/>
            <person name="Warmusova S."/>
            <person name="Kostygov A.Y."/>
            <person name="Nenarokova A."/>
            <person name="Lukes J."/>
            <person name="Opperdoes F.R."/>
            <person name="Yurchenko V."/>
        </authorList>
    </citation>
    <scope>NUCLEOTIDE SEQUENCE [LARGE SCALE GENOMIC DNA]</scope>
    <source>
        <strain evidence="1 2">E262AT.01</strain>
    </source>
</reference>
<dbReference type="SUPFAM" id="SSF54236">
    <property type="entry name" value="Ubiquitin-like"/>
    <property type="match status" value="1"/>
</dbReference>
<dbReference type="Proteomes" id="UP001430356">
    <property type="component" value="Unassembled WGS sequence"/>
</dbReference>
<evidence type="ECO:0000313" key="2">
    <source>
        <dbReference type="Proteomes" id="UP001430356"/>
    </source>
</evidence>
<organism evidence="1 2">
    <name type="scientific">Novymonas esmeraldas</name>
    <dbReference type="NCBI Taxonomy" id="1808958"/>
    <lineage>
        <taxon>Eukaryota</taxon>
        <taxon>Discoba</taxon>
        <taxon>Euglenozoa</taxon>
        <taxon>Kinetoplastea</taxon>
        <taxon>Metakinetoplastina</taxon>
        <taxon>Trypanosomatida</taxon>
        <taxon>Trypanosomatidae</taxon>
        <taxon>Novymonas</taxon>
    </lineage>
</organism>
<keyword evidence="2" id="KW-1185">Reference proteome</keyword>
<comment type="caution">
    <text evidence="1">The sequence shown here is derived from an EMBL/GenBank/DDBJ whole genome shotgun (WGS) entry which is preliminary data.</text>
</comment>
<dbReference type="AlphaFoldDB" id="A0AAW0EXN7"/>
<protein>
    <recommendedName>
        <fullName evidence="3">C2 domain-containing protein</fullName>
    </recommendedName>
</protein>
<dbReference type="EMBL" id="JAECZO010000123">
    <property type="protein sequence ID" value="KAK7197885.1"/>
    <property type="molecule type" value="Genomic_DNA"/>
</dbReference>
<sequence>MEPHHLTPLAVRFDSNVRLTLHHAFLTTAGVLLCDPVARVHVVTVKTRRTASLDGTHTVLNSREVARSKPCYFTAHPTFNETFTFTVAETSALTSLAAPGKGEERHGGAESVVDYVVVTIEAADGSAFYGEAYAPFSPHCTSSAPATNPVRVMLAPRNAQDTTDALFVMDNALLEAKRLDDFGFVAMSWEVSVLPHGGALVGAEATPALPPSPTPAPFPVGLTLRATWLARAAAYVRGAQYTTSVEFGGQDRFILPASQQQQPLCLTLQGSAAEAELRRAIFHCSVQSVVDPAASHDVAVPLPLPPLTSAAARDRDVRWTAPVRSPNGVDLGLLLVSMRVSSKPLSADAPRCPDADEACQRVNDPVYQEQYQVSAQLWGKPEPPLAPPGAYQPIAWESHEHVSEAAQRQWKRQCILDAQPSVEHVRHIFDVLMGRASLDSGVARVAATFGNKSPAEVRAGDLRELMVGCAFHVAQLSVQGAARFCFVALRRDVEDTVVVEEVQYMVDHCLLEKTIEVPAGERKRWVADLFGSAAAVSYRDFTKYLLHNYAFWAALGVPLTVAESTSNTQRHHAALLQPCGSGAVVLDVAGLPQPLRATPAAPAASATAMALASALAADPTSSSVWRTFVVRVAQAPQKAFSVTAHAADRISDVMAMVEGSTGIPAARQEWRVASTGEDSAGAPPTAAQKVLDPATLVGSTTLGLASALRSTAAPSSGGGAQEVWVYAAEETIQVRFHVNDRHYTKKDWQERLPVKEKVLRVRAAVQRRTLIPLSRCTLTVKHGDGTATTLLDRHTLGHYHLVSGAVIEVTHE</sequence>
<gene>
    <name evidence="1" type="ORF">NESM_000742800</name>
</gene>
<evidence type="ECO:0008006" key="3">
    <source>
        <dbReference type="Google" id="ProtNLM"/>
    </source>
</evidence>
<evidence type="ECO:0000313" key="1">
    <source>
        <dbReference type="EMBL" id="KAK7197885.1"/>
    </source>
</evidence>
<dbReference type="CDD" id="cd17039">
    <property type="entry name" value="Ubl_ubiquitin_like"/>
    <property type="match status" value="1"/>
</dbReference>
<proteinExistence type="predicted"/>
<name>A0AAW0EXN7_9TRYP</name>